<accession>A0A7C3KC94</accession>
<name>A0A7C3KC94_9CYAN</name>
<dbReference type="EMBL" id="DSRU01000047">
    <property type="protein sequence ID" value="HFM96843.1"/>
    <property type="molecule type" value="Genomic_DNA"/>
</dbReference>
<protein>
    <submittedName>
        <fullName evidence="1">Uncharacterized protein</fullName>
    </submittedName>
</protein>
<reference evidence="1" key="1">
    <citation type="journal article" date="2020" name="mSystems">
        <title>Genome- and Community-Level Interaction Insights into Carbon Utilization and Element Cycling Functions of Hydrothermarchaeota in Hydrothermal Sediment.</title>
        <authorList>
            <person name="Zhou Z."/>
            <person name="Liu Y."/>
            <person name="Xu W."/>
            <person name="Pan J."/>
            <person name="Luo Z.H."/>
            <person name="Li M."/>
        </authorList>
    </citation>
    <scope>NUCLEOTIDE SEQUENCE [LARGE SCALE GENOMIC DNA]</scope>
    <source>
        <strain evidence="1">SpSt-418</strain>
    </source>
</reference>
<sequence length="92" mass="9385">MFLKISDLDVYEPIASANSWVNGGNDFSAQFTSDLDQSANAGYFVAYSISQTGYSFAIGGSVAGAVAGSVSSAIAAGNGYTYVYASAVARTT</sequence>
<proteinExistence type="predicted"/>
<evidence type="ECO:0000313" key="1">
    <source>
        <dbReference type="EMBL" id="HFM96843.1"/>
    </source>
</evidence>
<dbReference type="AlphaFoldDB" id="A0A7C3KC94"/>
<comment type="caution">
    <text evidence="1">The sequence shown here is derived from an EMBL/GenBank/DDBJ whole genome shotgun (WGS) entry which is preliminary data.</text>
</comment>
<gene>
    <name evidence="1" type="ORF">ENR64_03585</name>
</gene>
<organism evidence="1">
    <name type="scientific">Oscillatoriales cyanobacterium SpSt-418</name>
    <dbReference type="NCBI Taxonomy" id="2282169"/>
    <lineage>
        <taxon>Bacteria</taxon>
        <taxon>Bacillati</taxon>
        <taxon>Cyanobacteriota</taxon>
        <taxon>Cyanophyceae</taxon>
        <taxon>Oscillatoriophycideae</taxon>
        <taxon>Oscillatoriales</taxon>
    </lineage>
</organism>